<gene>
    <name evidence="1" type="ORF">GCM10009716_24390</name>
</gene>
<evidence type="ECO:0000313" key="1">
    <source>
        <dbReference type="EMBL" id="GAA1914004.1"/>
    </source>
</evidence>
<evidence type="ECO:0000313" key="2">
    <source>
        <dbReference type="Proteomes" id="UP001501303"/>
    </source>
</evidence>
<comment type="caution">
    <text evidence="1">The sequence shown here is derived from an EMBL/GenBank/DDBJ whole genome shotgun (WGS) entry which is preliminary data.</text>
</comment>
<dbReference type="EMBL" id="BAAAMJ010000026">
    <property type="protein sequence ID" value="GAA1914004.1"/>
    <property type="molecule type" value="Genomic_DNA"/>
</dbReference>
<reference evidence="2" key="1">
    <citation type="journal article" date="2019" name="Int. J. Syst. Evol. Microbiol.">
        <title>The Global Catalogue of Microorganisms (GCM) 10K type strain sequencing project: providing services to taxonomists for standard genome sequencing and annotation.</title>
        <authorList>
            <consortium name="The Broad Institute Genomics Platform"/>
            <consortium name="The Broad Institute Genome Sequencing Center for Infectious Disease"/>
            <person name="Wu L."/>
            <person name="Ma J."/>
        </authorList>
    </citation>
    <scope>NUCLEOTIDE SEQUENCE [LARGE SCALE GENOMIC DNA]</scope>
    <source>
        <strain evidence="2">JCM 13581</strain>
    </source>
</reference>
<keyword evidence="2" id="KW-1185">Reference proteome</keyword>
<proteinExistence type="predicted"/>
<accession>A0ABP5AH46</accession>
<organism evidence="1 2">
    <name type="scientific">Streptomyces sodiiphilus</name>
    <dbReference type="NCBI Taxonomy" id="226217"/>
    <lineage>
        <taxon>Bacteria</taxon>
        <taxon>Bacillati</taxon>
        <taxon>Actinomycetota</taxon>
        <taxon>Actinomycetes</taxon>
        <taxon>Kitasatosporales</taxon>
        <taxon>Streptomycetaceae</taxon>
        <taxon>Streptomyces</taxon>
    </lineage>
</organism>
<sequence length="201" mass="21854">MRLTEDLTLRCDGGQVAKSGVTCSGVQTTGVATAWDLALPGKPSLTVHDTRWDNGERDVALHQPDVVPKMPSALANLHNRRRAGIQPAEGRAGHLRIMAWLVLPVPNGLPRMSKSVTTLRLAEECGHQQLCDLAARPGVSLGPAFDKPGRPAVEPATPQSKEKLQHAVYFPHEDIETPVVAFVLFRLMPTLRFVGWSAPHT</sequence>
<name>A0ABP5AH46_9ACTN</name>
<dbReference type="Proteomes" id="UP001501303">
    <property type="component" value="Unassembled WGS sequence"/>
</dbReference>
<protein>
    <submittedName>
        <fullName evidence="1">Uncharacterized protein</fullName>
    </submittedName>
</protein>